<comment type="caution">
    <text evidence="1">The sequence shown here is derived from an EMBL/GenBank/DDBJ whole genome shotgun (WGS) entry which is preliminary data.</text>
</comment>
<dbReference type="Proteomes" id="UP000821865">
    <property type="component" value="Chromosome 10"/>
</dbReference>
<evidence type="ECO:0000313" key="1">
    <source>
        <dbReference type="EMBL" id="KAH7974077.1"/>
    </source>
</evidence>
<dbReference type="EMBL" id="CM023479">
    <property type="protein sequence ID" value="KAH7974077.1"/>
    <property type="molecule type" value="Genomic_DNA"/>
</dbReference>
<keyword evidence="2" id="KW-1185">Reference proteome</keyword>
<protein>
    <submittedName>
        <fullName evidence="1">Uncharacterized protein</fullName>
    </submittedName>
</protein>
<accession>A0ACB8DN45</accession>
<gene>
    <name evidence="1" type="ORF">HPB49_009597</name>
</gene>
<sequence length="538" mass="59374">MAGVSSKEPVDLGGGHSYDHPDMVKRWLDDMREWPAVRAPDIIFYLLNSKACDLQAVKNYRSLESYNYLQSGWVGKLLVHRIDQELSYVRGEVSPSQAVSGTPRTAWICAKMCGEVMTAGCTCMAGKGKVCSHVGAILWKIDMAVCQGLMTKTCTDQTAAWNAGTKRNVHPAALENIDFHMQQGVVDTQPARHSRPMFIVPQTKLEIQKQHEESQFPDLFTIPGTLLYETLNAPPRSHRHTADDVVKIVHGDHSVDNAPNGCALCSAFYCKYVALSTGAAAALSSETANQSSQLWLFARRVRLSASNVAKVPKKETTSGERAGTRMLSPVFFGNAATKHGKRMEAVARVQFSKKTGLSVTKVGSVVSEEMPWLSASPDGMIDGENAILEIKCPFMNDISQLIEHGKYDVKKRQDGALILLENGPNGYYSQILDICVVVIRVGFPLCPLVTCLHLQAKKHKLQNPAASHSLSVSVEPSLDLELVSESELSLSSSMNKSARRVAASMRSMFSMSTDRDRKQGDHDRKQRRVKEIRHADFR</sequence>
<proteinExistence type="predicted"/>
<name>A0ACB8DN45_DERSI</name>
<organism evidence="1 2">
    <name type="scientific">Dermacentor silvarum</name>
    <name type="common">Tick</name>
    <dbReference type="NCBI Taxonomy" id="543639"/>
    <lineage>
        <taxon>Eukaryota</taxon>
        <taxon>Metazoa</taxon>
        <taxon>Ecdysozoa</taxon>
        <taxon>Arthropoda</taxon>
        <taxon>Chelicerata</taxon>
        <taxon>Arachnida</taxon>
        <taxon>Acari</taxon>
        <taxon>Parasitiformes</taxon>
        <taxon>Ixodida</taxon>
        <taxon>Ixodoidea</taxon>
        <taxon>Ixodidae</taxon>
        <taxon>Rhipicephalinae</taxon>
        <taxon>Dermacentor</taxon>
    </lineage>
</organism>
<reference evidence="1" key="1">
    <citation type="submission" date="2020-05" db="EMBL/GenBank/DDBJ databases">
        <title>Large-scale comparative analyses of tick genomes elucidate their genetic diversity and vector capacities.</title>
        <authorList>
            <person name="Jia N."/>
            <person name="Wang J."/>
            <person name="Shi W."/>
            <person name="Du L."/>
            <person name="Sun Y."/>
            <person name="Zhan W."/>
            <person name="Jiang J."/>
            <person name="Wang Q."/>
            <person name="Zhang B."/>
            <person name="Ji P."/>
            <person name="Sakyi L.B."/>
            <person name="Cui X."/>
            <person name="Yuan T."/>
            <person name="Jiang B."/>
            <person name="Yang W."/>
            <person name="Lam T.T.-Y."/>
            <person name="Chang Q."/>
            <person name="Ding S."/>
            <person name="Wang X."/>
            <person name="Zhu J."/>
            <person name="Ruan X."/>
            <person name="Zhao L."/>
            <person name="Wei J."/>
            <person name="Que T."/>
            <person name="Du C."/>
            <person name="Cheng J."/>
            <person name="Dai P."/>
            <person name="Han X."/>
            <person name="Huang E."/>
            <person name="Gao Y."/>
            <person name="Liu J."/>
            <person name="Shao H."/>
            <person name="Ye R."/>
            <person name="Li L."/>
            <person name="Wei W."/>
            <person name="Wang X."/>
            <person name="Wang C."/>
            <person name="Yang T."/>
            <person name="Huo Q."/>
            <person name="Li W."/>
            <person name="Guo W."/>
            <person name="Chen H."/>
            <person name="Zhou L."/>
            <person name="Ni X."/>
            <person name="Tian J."/>
            <person name="Zhou Y."/>
            <person name="Sheng Y."/>
            <person name="Liu T."/>
            <person name="Pan Y."/>
            <person name="Xia L."/>
            <person name="Li J."/>
            <person name="Zhao F."/>
            <person name="Cao W."/>
        </authorList>
    </citation>
    <scope>NUCLEOTIDE SEQUENCE</scope>
    <source>
        <strain evidence="1">Dsil-2018</strain>
    </source>
</reference>
<evidence type="ECO:0000313" key="2">
    <source>
        <dbReference type="Proteomes" id="UP000821865"/>
    </source>
</evidence>